<feature type="transmembrane region" description="Helical" evidence="1">
    <location>
        <begin position="242"/>
        <end position="265"/>
    </location>
</feature>
<dbReference type="RefSeq" id="WP_340340340.1">
    <property type="nucleotide sequence ID" value="NZ_JBBKZT010000001.1"/>
</dbReference>
<feature type="transmembrane region" description="Helical" evidence="1">
    <location>
        <begin position="118"/>
        <end position="138"/>
    </location>
</feature>
<accession>A0ABU8WCN6</accession>
<feature type="transmembrane region" description="Helical" evidence="1">
    <location>
        <begin position="150"/>
        <end position="171"/>
    </location>
</feature>
<keyword evidence="1" id="KW-0472">Membrane</keyword>
<organism evidence="2 3">
    <name type="scientific">Variovorax rhizosphaerae</name>
    <dbReference type="NCBI Taxonomy" id="1836200"/>
    <lineage>
        <taxon>Bacteria</taxon>
        <taxon>Pseudomonadati</taxon>
        <taxon>Pseudomonadota</taxon>
        <taxon>Betaproteobacteria</taxon>
        <taxon>Burkholderiales</taxon>
        <taxon>Comamonadaceae</taxon>
        <taxon>Variovorax</taxon>
    </lineage>
</organism>
<keyword evidence="3" id="KW-1185">Reference proteome</keyword>
<comment type="caution">
    <text evidence="2">The sequence shown here is derived from an EMBL/GenBank/DDBJ whole genome shotgun (WGS) entry which is preliminary data.</text>
</comment>
<keyword evidence="1" id="KW-1133">Transmembrane helix</keyword>
<gene>
    <name evidence="2" type="ORF">WKW82_00725</name>
</gene>
<dbReference type="EMBL" id="JBBKZT010000001">
    <property type="protein sequence ID" value="MEJ8845154.1"/>
    <property type="molecule type" value="Genomic_DNA"/>
</dbReference>
<evidence type="ECO:0000313" key="3">
    <source>
        <dbReference type="Proteomes" id="UP001385892"/>
    </source>
</evidence>
<reference evidence="2 3" key="1">
    <citation type="submission" date="2024-03" db="EMBL/GenBank/DDBJ databases">
        <title>Novel species of the genus Variovorax.</title>
        <authorList>
            <person name="Liu Q."/>
            <person name="Xin Y.-H."/>
        </authorList>
    </citation>
    <scope>NUCLEOTIDE SEQUENCE [LARGE SCALE GENOMIC DNA]</scope>
    <source>
        <strain evidence="2 3">KACC 18900</strain>
    </source>
</reference>
<name>A0ABU8WCN6_9BURK</name>
<sequence>MTTSSTHSSRLLLSVVALLILVACWFPGINAPATKNIEAGLERSLATFATARALGAALSVAQGTQVSVQPGGVGVSFAPGQALQPLNELVDKFADVMLVASVSFGIQMLLMKIGAHEAVAIATSLAVVLWWVAGMWRGGGTWAARWSRPLLVATLLVRFAVPLTTLGNEAVYGAFMSAQYKEVSANVEEADHKVPTAVSELPQAKGGIWDILDRWKKVLENVKEGLDYKAILNEAKDLSAKIVSLIAIFVLQTIVLPVAFLWMLWRSARVLVGSFAVEIRGK</sequence>
<protein>
    <submittedName>
        <fullName evidence="2">Uncharacterized protein</fullName>
    </submittedName>
</protein>
<evidence type="ECO:0000313" key="2">
    <source>
        <dbReference type="EMBL" id="MEJ8845154.1"/>
    </source>
</evidence>
<keyword evidence="1" id="KW-0812">Transmembrane</keyword>
<dbReference type="Proteomes" id="UP001385892">
    <property type="component" value="Unassembled WGS sequence"/>
</dbReference>
<evidence type="ECO:0000256" key="1">
    <source>
        <dbReference type="SAM" id="Phobius"/>
    </source>
</evidence>
<proteinExistence type="predicted"/>